<organism evidence="1 2">
    <name type="scientific">Iningainema tapete BLCC-T55</name>
    <dbReference type="NCBI Taxonomy" id="2748662"/>
    <lineage>
        <taxon>Bacteria</taxon>
        <taxon>Bacillati</taxon>
        <taxon>Cyanobacteriota</taxon>
        <taxon>Cyanophyceae</taxon>
        <taxon>Nostocales</taxon>
        <taxon>Scytonemataceae</taxon>
        <taxon>Iningainema tapete</taxon>
    </lineage>
</organism>
<name>A0A8J6XM62_9CYAN</name>
<sequence length="167" mass="18579">MKKIISMRSKYLLICALAVVGLIFVNGYIQPTHGSMGNTEYNQSSENTISAELDTPFKLKFGQTVFIGSEELEIKFLKVTDSRCPANAFCIRQGEVKIELEILKDGDTIDNLILTSEVTNQKYLASADFDGYSVKLLRVDPYPGLAPKTTISDYVARLIVSKKAEEE</sequence>
<accession>A0A8J6XM62</accession>
<dbReference type="AlphaFoldDB" id="A0A8J6XM62"/>
<proteinExistence type="predicted"/>
<gene>
    <name evidence="1" type="ORF">ICL16_25925</name>
</gene>
<protein>
    <submittedName>
        <fullName evidence="1">Uncharacterized protein</fullName>
    </submittedName>
</protein>
<evidence type="ECO:0000313" key="1">
    <source>
        <dbReference type="EMBL" id="MBD2775406.1"/>
    </source>
</evidence>
<dbReference type="EMBL" id="JACXAE010000080">
    <property type="protein sequence ID" value="MBD2775406.1"/>
    <property type="molecule type" value="Genomic_DNA"/>
</dbReference>
<reference evidence="1" key="1">
    <citation type="submission" date="2020-09" db="EMBL/GenBank/DDBJ databases">
        <title>Iningainema tapete sp. nov. (Scytonemataceae, Cyanobacteria) from greenhouses in central Florida (USA) produces two types of nodularin with biosynthetic potential for microcystin-LR and anabaenopeptins.</title>
        <authorList>
            <person name="Berthold D.E."/>
            <person name="Lefler F.W."/>
            <person name="Huang I.-S."/>
            <person name="Abdulla H."/>
            <person name="Zimba P.V."/>
            <person name="Laughinghouse H.D. IV."/>
        </authorList>
    </citation>
    <scope>NUCLEOTIDE SEQUENCE</scope>
    <source>
        <strain evidence="1">BLCCT55</strain>
    </source>
</reference>
<keyword evidence="2" id="KW-1185">Reference proteome</keyword>
<evidence type="ECO:0000313" key="2">
    <source>
        <dbReference type="Proteomes" id="UP000629098"/>
    </source>
</evidence>
<dbReference type="RefSeq" id="WP_190833769.1">
    <property type="nucleotide sequence ID" value="NZ_CAWPPI010000080.1"/>
</dbReference>
<comment type="caution">
    <text evidence="1">The sequence shown here is derived from an EMBL/GenBank/DDBJ whole genome shotgun (WGS) entry which is preliminary data.</text>
</comment>
<dbReference type="Proteomes" id="UP000629098">
    <property type="component" value="Unassembled WGS sequence"/>
</dbReference>